<evidence type="ECO:0000313" key="1">
    <source>
        <dbReference type="EMBL" id="KKT72513.1"/>
    </source>
</evidence>
<dbReference type="AlphaFoldDB" id="A0A0G1JMA0"/>
<dbReference type="STRING" id="1618384.UW68_C0035G0003"/>
<gene>
    <name evidence="1" type="ORF">UW68_C0035G0003</name>
</gene>
<dbReference type="Proteomes" id="UP000034835">
    <property type="component" value="Unassembled WGS sequence"/>
</dbReference>
<protein>
    <submittedName>
        <fullName evidence="1">Uncharacterized protein</fullName>
    </submittedName>
</protein>
<accession>A0A0G1JMA0</accession>
<proteinExistence type="predicted"/>
<organism evidence="1 2">
    <name type="scientific">Candidatus Collierbacteria bacterium GW2011_GWB1_44_6</name>
    <dbReference type="NCBI Taxonomy" id="1618384"/>
    <lineage>
        <taxon>Bacteria</taxon>
        <taxon>Candidatus Collieribacteriota</taxon>
    </lineage>
</organism>
<evidence type="ECO:0000313" key="2">
    <source>
        <dbReference type="Proteomes" id="UP000034835"/>
    </source>
</evidence>
<reference evidence="1 2" key="1">
    <citation type="journal article" date="2015" name="Nature">
        <title>rRNA introns, odd ribosomes, and small enigmatic genomes across a large radiation of phyla.</title>
        <authorList>
            <person name="Brown C.T."/>
            <person name="Hug L.A."/>
            <person name="Thomas B.C."/>
            <person name="Sharon I."/>
            <person name="Castelle C.J."/>
            <person name="Singh A."/>
            <person name="Wilkins M.J."/>
            <person name="Williams K.H."/>
            <person name="Banfield J.F."/>
        </authorList>
    </citation>
    <scope>NUCLEOTIDE SEQUENCE [LARGE SCALE GENOMIC DNA]</scope>
</reference>
<comment type="caution">
    <text evidence="1">The sequence shown here is derived from an EMBL/GenBank/DDBJ whole genome shotgun (WGS) entry which is preliminary data.</text>
</comment>
<name>A0A0G1JMA0_9BACT</name>
<sequence length="209" mass="23654">MLLLLLLLFFLVLFWVYRSFVTRPDKTVVTPASIQVSDKGLSEPEKIIKCQSVVVALKATTELFTYIAGNKVMADYRIGATSNEESFKVQILNNNGQVYMWEPPIYFGGPKPENPRGLKAKAPDFKYDVNLTTEDTVERFGKSPLSGDHVCYEWDGTDSVFQVPSDFEFDESEDIKLKVREKLSRVCQVCETASSEEIRAACRKNLVCD</sequence>
<dbReference type="EMBL" id="LCJG01000035">
    <property type="protein sequence ID" value="KKT72513.1"/>
    <property type="molecule type" value="Genomic_DNA"/>
</dbReference>